<dbReference type="GO" id="GO:0016301">
    <property type="term" value="F:kinase activity"/>
    <property type="evidence" value="ECO:0007669"/>
    <property type="project" value="UniProtKB-KW"/>
</dbReference>
<evidence type="ECO:0000256" key="4">
    <source>
        <dbReference type="ARBA" id="ARBA00023163"/>
    </source>
</evidence>
<dbReference type="Pfam" id="PF13185">
    <property type="entry name" value="GAF_2"/>
    <property type="match status" value="1"/>
</dbReference>
<dbReference type="InterPro" id="IPR005561">
    <property type="entry name" value="ANTAR"/>
</dbReference>
<dbReference type="PROSITE" id="PS50921">
    <property type="entry name" value="ANTAR"/>
    <property type="match status" value="1"/>
</dbReference>
<dbReference type="GO" id="GO:0003723">
    <property type="term" value="F:RNA binding"/>
    <property type="evidence" value="ECO:0007669"/>
    <property type="project" value="InterPro"/>
</dbReference>
<dbReference type="Pfam" id="PF03861">
    <property type="entry name" value="ANTAR"/>
    <property type="match status" value="1"/>
</dbReference>
<protein>
    <recommendedName>
        <fullName evidence="5">ANTAR domain-containing protein</fullName>
    </recommendedName>
</protein>
<keyword evidence="4" id="KW-0804">Transcription</keyword>
<dbReference type="Gene3D" id="1.10.10.10">
    <property type="entry name" value="Winged helix-like DNA-binding domain superfamily/Winged helix DNA-binding domain"/>
    <property type="match status" value="1"/>
</dbReference>
<keyword evidence="2" id="KW-0418">Kinase</keyword>
<dbReference type="Gene3D" id="3.30.450.40">
    <property type="match status" value="1"/>
</dbReference>
<keyword evidence="1" id="KW-0808">Transferase</keyword>
<gene>
    <name evidence="6" type="ORF">C791_1758</name>
</gene>
<dbReference type="SMART" id="SM01012">
    <property type="entry name" value="ANTAR"/>
    <property type="match status" value="1"/>
</dbReference>
<dbReference type="SUPFAM" id="SSF52172">
    <property type="entry name" value="CheY-like"/>
    <property type="match status" value="1"/>
</dbReference>
<dbReference type="InterPro" id="IPR011006">
    <property type="entry name" value="CheY-like_superfamily"/>
</dbReference>
<comment type="caution">
    <text evidence="6">The sequence shown here is derived from an EMBL/GenBank/DDBJ whole genome shotgun (WGS) entry which is preliminary data.</text>
</comment>
<name>M2QMF0_9PSEU</name>
<evidence type="ECO:0000313" key="6">
    <source>
        <dbReference type="EMBL" id="EMD27861.1"/>
    </source>
</evidence>
<proteinExistence type="predicted"/>
<organism evidence="6 7">
    <name type="scientific">Amycolatopsis azurea DSM 43854</name>
    <dbReference type="NCBI Taxonomy" id="1238180"/>
    <lineage>
        <taxon>Bacteria</taxon>
        <taxon>Bacillati</taxon>
        <taxon>Actinomycetota</taxon>
        <taxon>Actinomycetes</taxon>
        <taxon>Pseudonocardiales</taxon>
        <taxon>Pseudonocardiaceae</taxon>
        <taxon>Amycolatopsis</taxon>
    </lineage>
</organism>
<dbReference type="SUPFAM" id="SSF55781">
    <property type="entry name" value="GAF domain-like"/>
    <property type="match status" value="1"/>
</dbReference>
<dbReference type="InterPro" id="IPR036388">
    <property type="entry name" value="WH-like_DNA-bd_sf"/>
</dbReference>
<dbReference type="EMBL" id="ANMG01000020">
    <property type="protein sequence ID" value="EMD27861.1"/>
    <property type="molecule type" value="Genomic_DNA"/>
</dbReference>
<reference evidence="6 7" key="1">
    <citation type="submission" date="2012-10" db="EMBL/GenBank/DDBJ databases">
        <title>Genome assembly of Amycolatopsis azurea DSM 43854.</title>
        <authorList>
            <person name="Khatri I."/>
            <person name="Kaur I."/>
            <person name="Subramanian S."/>
            <person name="Mayilraj S."/>
        </authorList>
    </citation>
    <scope>NUCLEOTIDE SEQUENCE [LARGE SCALE GENOMIC DNA]</scope>
    <source>
        <strain evidence="6 7">DSM 43854</strain>
    </source>
</reference>
<evidence type="ECO:0000259" key="5">
    <source>
        <dbReference type="PROSITE" id="PS50921"/>
    </source>
</evidence>
<dbReference type="AlphaFoldDB" id="M2QMF0"/>
<evidence type="ECO:0000256" key="1">
    <source>
        <dbReference type="ARBA" id="ARBA00022679"/>
    </source>
</evidence>
<dbReference type="InterPro" id="IPR003018">
    <property type="entry name" value="GAF"/>
</dbReference>
<evidence type="ECO:0000256" key="2">
    <source>
        <dbReference type="ARBA" id="ARBA00022777"/>
    </source>
</evidence>
<dbReference type="Proteomes" id="UP000014137">
    <property type="component" value="Unassembled WGS sequence"/>
</dbReference>
<keyword evidence="3" id="KW-0805">Transcription regulation</keyword>
<evidence type="ECO:0000256" key="3">
    <source>
        <dbReference type="ARBA" id="ARBA00023015"/>
    </source>
</evidence>
<dbReference type="PATRIC" id="fig|1238180.3.peg.2358"/>
<sequence length="305" mass="33254">MRRLMVRARRRFPPVTPVVHHADVQKWERRALADEVDWQQDKNRFVEDVGDGDLPVISENGARLIAGPLVKQFVSLTRALLDSGSVAAVLERVVFATRDLVPGADLVSVTLLDPDGGFHTPVRTDEIAGELDQLQYQYGEGACVEAARVSGPAAAFSDNLAEDARWPRFGPAAASLGFHSLVSTALLPDASSSDLSGALNVYSRRPHGIARPDRDVLLLLATHASLALATTHAVTRGQLQEEQLQQALDSRDAIGQAKGILMARRGIDAAEAFEVLRHTSQNMNIKLRELAEMLSKRHAELELPD</sequence>
<dbReference type="InterPro" id="IPR029016">
    <property type="entry name" value="GAF-like_dom_sf"/>
</dbReference>
<feature type="domain" description="ANTAR" evidence="5">
    <location>
        <begin position="234"/>
        <end position="295"/>
    </location>
</feature>
<evidence type="ECO:0000313" key="7">
    <source>
        <dbReference type="Proteomes" id="UP000014137"/>
    </source>
</evidence>
<accession>M2QMF0</accession>